<accession>A0A6P2CF63</accession>
<comment type="caution">
    <text evidence="1">The sequence shown here is derived from an EMBL/GenBank/DDBJ whole genome shotgun (WGS) entry which is preliminary data.</text>
</comment>
<gene>
    <name evidence="1" type="ORF">DW322_10610</name>
</gene>
<dbReference type="RefSeq" id="WP_040774291.1">
    <property type="nucleotide sequence ID" value="NZ_QRCM01000001.1"/>
</dbReference>
<evidence type="ECO:0000313" key="1">
    <source>
        <dbReference type="EMBL" id="TXG90590.1"/>
    </source>
</evidence>
<dbReference type="Proteomes" id="UP000471120">
    <property type="component" value="Unassembled WGS sequence"/>
</dbReference>
<organism evidence="1 2">
    <name type="scientific">Rhodococcus rhodnii</name>
    <dbReference type="NCBI Taxonomy" id="38312"/>
    <lineage>
        <taxon>Bacteria</taxon>
        <taxon>Bacillati</taxon>
        <taxon>Actinomycetota</taxon>
        <taxon>Actinomycetes</taxon>
        <taxon>Mycobacteriales</taxon>
        <taxon>Nocardiaceae</taxon>
        <taxon>Rhodococcus</taxon>
    </lineage>
</organism>
<protein>
    <submittedName>
        <fullName evidence="1">Uncharacterized protein</fullName>
    </submittedName>
</protein>
<dbReference type="AlphaFoldDB" id="A0A6P2CF63"/>
<proteinExistence type="predicted"/>
<reference evidence="1 2" key="1">
    <citation type="submission" date="2018-07" db="EMBL/GenBank/DDBJ databases">
        <title>Genome sequence of Rhodococcus rhodnii ATCC 35071 from Rhodnius prolixus.</title>
        <authorList>
            <person name="Patel V."/>
            <person name="Vogel K.J."/>
        </authorList>
    </citation>
    <scope>NUCLEOTIDE SEQUENCE [LARGE SCALE GENOMIC DNA]</scope>
    <source>
        <strain evidence="1 2">ATCC 35071</strain>
    </source>
</reference>
<dbReference type="Pfam" id="PF21853">
    <property type="entry name" value="DUF6912"/>
    <property type="match status" value="1"/>
</dbReference>
<name>A0A6P2CF63_9NOCA</name>
<sequence>MTRIYVPATIELLEGFVETDEFDPMSRTAFAVTGALRESYSSGDDDELEAVAMGEAARASLRLLAGRIADRGAEGVRMRRVVIAADVDDVTPRPDLDDAVVRLAAPVTMRQVASVHVDLEDAESAIARAVESVDEADLGDPEAEFVLGDAEDHALAWYATQEVPFLLDLL</sequence>
<evidence type="ECO:0000313" key="2">
    <source>
        <dbReference type="Proteomes" id="UP000471120"/>
    </source>
</evidence>
<dbReference type="InterPro" id="IPR054206">
    <property type="entry name" value="DUF6912"/>
</dbReference>
<dbReference type="EMBL" id="QRCM01000001">
    <property type="protein sequence ID" value="TXG90590.1"/>
    <property type="molecule type" value="Genomic_DNA"/>
</dbReference>